<dbReference type="SUPFAM" id="SSF50341">
    <property type="entry name" value="CheW-like"/>
    <property type="match status" value="1"/>
</dbReference>
<dbReference type="AlphaFoldDB" id="A0A6A8DEB1"/>
<name>A0A6A8DEB1_9BACI</name>
<dbReference type="PROSITE" id="PS50851">
    <property type="entry name" value="CHEW"/>
    <property type="match status" value="1"/>
</dbReference>
<organism evidence="2 3">
    <name type="scientific">Aquibacillus halophilus</name>
    <dbReference type="NCBI Taxonomy" id="930132"/>
    <lineage>
        <taxon>Bacteria</taxon>
        <taxon>Bacillati</taxon>
        <taxon>Bacillota</taxon>
        <taxon>Bacilli</taxon>
        <taxon>Bacillales</taxon>
        <taxon>Bacillaceae</taxon>
        <taxon>Aquibacillus</taxon>
    </lineage>
</organism>
<dbReference type="SMART" id="SM00260">
    <property type="entry name" value="CheW"/>
    <property type="match status" value="1"/>
</dbReference>
<dbReference type="EMBL" id="WJNG01000003">
    <property type="protein sequence ID" value="MRH42111.1"/>
    <property type="molecule type" value="Genomic_DNA"/>
</dbReference>
<protein>
    <submittedName>
        <fullName evidence="2">Chemotaxis protein CheW</fullName>
    </submittedName>
</protein>
<feature type="domain" description="CheW-like" evidence="1">
    <location>
        <begin position="4"/>
        <end position="144"/>
    </location>
</feature>
<accession>A0A6A8DEB1</accession>
<dbReference type="InterPro" id="IPR039315">
    <property type="entry name" value="CheW"/>
</dbReference>
<proteinExistence type="predicted"/>
<comment type="caution">
    <text evidence="2">The sequence shown here is derived from an EMBL/GenBank/DDBJ whole genome shotgun (WGS) entry which is preliminary data.</text>
</comment>
<dbReference type="PANTHER" id="PTHR22617:SF23">
    <property type="entry name" value="CHEMOTAXIS PROTEIN CHEW"/>
    <property type="match status" value="1"/>
</dbReference>
<evidence type="ECO:0000259" key="1">
    <source>
        <dbReference type="PROSITE" id="PS50851"/>
    </source>
</evidence>
<sequence length="153" mass="17275">MDEKIKIIVFKLDHQEYGAEIQQVLSIERLQDIIELPQSPNFIQGVMNLRGNVTPVIDLKSRLNMKSTEVTEQTRVLIANINEIQIGFIVDVATDVIDIESSKIESTPKITRGDNSNFIKGVAKLSDRLLLLLDLEHVLDNQGLNEVKEVILK</sequence>
<dbReference type="Gene3D" id="2.40.50.180">
    <property type="entry name" value="CheA-289, Domain 4"/>
    <property type="match status" value="1"/>
</dbReference>
<evidence type="ECO:0000313" key="2">
    <source>
        <dbReference type="EMBL" id="MRH42111.1"/>
    </source>
</evidence>
<keyword evidence="3" id="KW-1185">Reference proteome</keyword>
<dbReference type="PANTHER" id="PTHR22617">
    <property type="entry name" value="CHEMOTAXIS SENSOR HISTIDINE KINASE-RELATED"/>
    <property type="match status" value="1"/>
</dbReference>
<dbReference type="Proteomes" id="UP000799092">
    <property type="component" value="Unassembled WGS sequence"/>
</dbReference>
<dbReference type="GO" id="GO:0006935">
    <property type="term" value="P:chemotaxis"/>
    <property type="evidence" value="ECO:0007669"/>
    <property type="project" value="InterPro"/>
</dbReference>
<reference evidence="2" key="1">
    <citation type="submission" date="2019-11" db="EMBL/GenBank/DDBJ databases">
        <authorList>
            <person name="Li J."/>
        </authorList>
    </citation>
    <scope>NUCLEOTIDE SEQUENCE</scope>
    <source>
        <strain evidence="2">B6B</strain>
    </source>
</reference>
<dbReference type="InterPro" id="IPR002545">
    <property type="entry name" value="CheW-lke_dom"/>
</dbReference>
<dbReference type="Pfam" id="PF01584">
    <property type="entry name" value="CheW"/>
    <property type="match status" value="1"/>
</dbReference>
<dbReference type="RefSeq" id="WP_153735758.1">
    <property type="nucleotide sequence ID" value="NZ_WJNG01000003.1"/>
</dbReference>
<dbReference type="InterPro" id="IPR036061">
    <property type="entry name" value="CheW-like_dom_sf"/>
</dbReference>
<dbReference type="OrthoDB" id="9794382at2"/>
<dbReference type="GO" id="GO:0005829">
    <property type="term" value="C:cytosol"/>
    <property type="evidence" value="ECO:0007669"/>
    <property type="project" value="TreeGrafter"/>
</dbReference>
<dbReference type="Gene3D" id="2.30.30.40">
    <property type="entry name" value="SH3 Domains"/>
    <property type="match status" value="1"/>
</dbReference>
<gene>
    <name evidence="2" type="ORF">GH741_05405</name>
</gene>
<dbReference type="GO" id="GO:0007165">
    <property type="term" value="P:signal transduction"/>
    <property type="evidence" value="ECO:0007669"/>
    <property type="project" value="InterPro"/>
</dbReference>
<evidence type="ECO:0000313" key="3">
    <source>
        <dbReference type="Proteomes" id="UP000799092"/>
    </source>
</evidence>